<dbReference type="RefSeq" id="WP_350342972.1">
    <property type="nucleotide sequence ID" value="NZ_CP158367.1"/>
</dbReference>
<evidence type="ECO:0000313" key="2">
    <source>
        <dbReference type="EMBL" id="XBX74214.1"/>
    </source>
</evidence>
<name>A0AAU7VJH7_9FIRM</name>
<dbReference type="PANTHER" id="PTHR43283">
    <property type="entry name" value="BETA-LACTAMASE-RELATED"/>
    <property type="match status" value="1"/>
</dbReference>
<reference evidence="2" key="2">
    <citation type="submission" date="2024-06" db="EMBL/GenBank/DDBJ databases">
        <authorList>
            <person name="Petrova K.O."/>
            <person name="Toshchakov S.V."/>
            <person name="Boltjanskaja Y.V."/>
            <person name="Kevbrin V."/>
        </authorList>
    </citation>
    <scope>NUCLEOTIDE SEQUENCE</scope>
    <source>
        <strain evidence="2">Z-910T</strain>
    </source>
</reference>
<reference evidence="2" key="1">
    <citation type="journal article" date="2013" name="Extremophiles">
        <title>Proteinivorax tanatarense gen. nov., sp. nov., an anaerobic, haloalkaliphilic, proteolytic bacterium isolated from a decaying algal bloom, and proposal of Proteinivoraceae fam. nov.</title>
        <authorList>
            <person name="Kevbrin V."/>
            <person name="Boltyanskaya Y."/>
            <person name="Zhilina T."/>
            <person name="Kolganova T."/>
            <person name="Lavrentjeva E."/>
            <person name="Kuznetsov B."/>
        </authorList>
    </citation>
    <scope>NUCLEOTIDE SEQUENCE</scope>
    <source>
        <strain evidence="2">Z-910T</strain>
    </source>
</reference>
<dbReference type="InterPro" id="IPR001466">
    <property type="entry name" value="Beta-lactam-related"/>
</dbReference>
<dbReference type="PANTHER" id="PTHR43283:SF7">
    <property type="entry name" value="BETA-LACTAMASE-RELATED DOMAIN-CONTAINING PROTEIN"/>
    <property type="match status" value="1"/>
</dbReference>
<keyword evidence="2" id="KW-0378">Hydrolase</keyword>
<dbReference type="InterPro" id="IPR050789">
    <property type="entry name" value="Diverse_Enzym_Activities"/>
</dbReference>
<proteinExistence type="predicted"/>
<dbReference type="SUPFAM" id="SSF56601">
    <property type="entry name" value="beta-lactamase/transpeptidase-like"/>
    <property type="match status" value="1"/>
</dbReference>
<dbReference type="EMBL" id="CP158367">
    <property type="protein sequence ID" value="XBX74214.1"/>
    <property type="molecule type" value="Genomic_DNA"/>
</dbReference>
<dbReference type="GO" id="GO:0016787">
    <property type="term" value="F:hydrolase activity"/>
    <property type="evidence" value="ECO:0007669"/>
    <property type="project" value="UniProtKB-KW"/>
</dbReference>
<protein>
    <submittedName>
        <fullName evidence="2">Serine hydrolase</fullName>
        <ecNumber evidence="2">3.-.-.-</ecNumber>
    </submittedName>
</protein>
<dbReference type="Gene3D" id="3.40.710.10">
    <property type="entry name" value="DD-peptidase/beta-lactamase superfamily"/>
    <property type="match status" value="1"/>
</dbReference>
<accession>A0AAU7VJH7</accession>
<dbReference type="Pfam" id="PF00144">
    <property type="entry name" value="Beta-lactamase"/>
    <property type="match status" value="1"/>
</dbReference>
<dbReference type="AlphaFoldDB" id="A0AAU7VJH7"/>
<dbReference type="EC" id="3.-.-.-" evidence="2"/>
<gene>
    <name evidence="2" type="ORF">PRVXT_002241</name>
</gene>
<dbReference type="InterPro" id="IPR012338">
    <property type="entry name" value="Beta-lactam/transpept-like"/>
</dbReference>
<evidence type="ECO:0000259" key="1">
    <source>
        <dbReference type="Pfam" id="PF00144"/>
    </source>
</evidence>
<organism evidence="2">
    <name type="scientific">Proteinivorax tanatarense</name>
    <dbReference type="NCBI Taxonomy" id="1260629"/>
    <lineage>
        <taxon>Bacteria</taxon>
        <taxon>Bacillati</taxon>
        <taxon>Bacillota</taxon>
        <taxon>Clostridia</taxon>
        <taxon>Eubacteriales</taxon>
        <taxon>Proteinivoracaceae</taxon>
        <taxon>Proteinivorax</taxon>
    </lineage>
</organism>
<sequence>MIRKSFLVFVLLLLMVLPVIGCNGEEELDLDEVKEELEPYMTQRQMDIARVESFLEKAEPRDVGMDEEKLYNMVHNLHFNNPYNVVSMVILKDDYEVLEYYAGRHREFAQNSVTKSITATLMGIAIEEGYIDGVDQKIIDFFPEVEDMEVDANLEKVTIEHLLTMTAGFQWNEHDVPYNLPSNDYTAKCESDNPISYILTKPIEEEPGQNWCYNSGQSHLLSIIIERATGMDTMSFAEEKLFAPLGMNLTNVSWPRDRQGYHFGGHGLRMHTKDLAKIGYLYLNDGMYNGKQILSSQWIEEATSIKANAPRRQYYEDYGYQFWIDSYEEYEVIIAAGSFGQSLYIVPELDMVVAINSFLKSSDQAPYSILTTIVDSIE</sequence>
<feature type="domain" description="Beta-lactamase-related" evidence="1">
    <location>
        <begin position="108"/>
        <end position="356"/>
    </location>
</feature>